<dbReference type="EMBL" id="LCRI01000033">
    <property type="protein sequence ID" value="KKW32187.1"/>
    <property type="molecule type" value="Genomic_DNA"/>
</dbReference>
<feature type="domain" description="Helicase C-terminal" evidence="10">
    <location>
        <begin position="374"/>
        <end position="544"/>
    </location>
</feature>
<evidence type="ECO:0000256" key="1">
    <source>
        <dbReference type="ARBA" id="ARBA00022741"/>
    </source>
</evidence>
<dbReference type="InterPro" id="IPR027417">
    <property type="entry name" value="P-loop_NTPase"/>
</dbReference>
<evidence type="ECO:0000256" key="5">
    <source>
        <dbReference type="ARBA" id="ARBA00022840"/>
    </source>
</evidence>
<dbReference type="PROSITE" id="PS51194">
    <property type="entry name" value="HELICASE_CTER"/>
    <property type="match status" value="1"/>
</dbReference>
<sequence>AKKNRRMILTEAIVEDESGEIKVVWFNQPYLTRTLVAGQSVSLAGRVDNRFGRTLVNPIYEPPGAGVQTGRIVPIYGLSGSLTMRRLRSAMETALRTVEEFQEWLPKDIVAEEEFPSLYAAVKAVHFPESKAEMYRAVERLKFDELFLHQLLFAQVRRTREKRTATPFSINETYLKTMVGQLPFALTKSQRLAAWEVIQDCAKPHPMNRMLEGDVGSGKTVVAAIAIAHTLQGGATVAYLAPTEILAGQQQEALARFVSDAPVGLLTGSRAKIGREEVSRKEVLEALKQGRVRCVVGTHALLEEGVTLPVLGLVVIDEQHRFGVDQRRALLERSEPAPHLLSMTATPIPRSLALSLYGDLELSVLRELPANRKPITTALVNERAKRGMWNHVLSEIAAGRRVYIVCPLIDPSDRLGAKSVSEVAASLKKGELKKVSLACLHGKMPPDEKAEVLEKFRMGTYAALISTTVVEVGVDVPEATVMVILGAERFGLSQLHQLRGRVGRSDLASRCFLVPDEQNSHARHRLQALVECHDGFLLAEKDLALRGPGNLFGNAQSGFPDFKLATVADVPLMKKAREWAARLLAIDPELVQHPDIREKMRRTVEEAHLE</sequence>
<evidence type="ECO:0000313" key="11">
    <source>
        <dbReference type="EMBL" id="KKW32187.1"/>
    </source>
</evidence>
<keyword evidence="3" id="KW-0378">Hydrolase</keyword>
<dbReference type="Pfam" id="PF00271">
    <property type="entry name" value="Helicase_C"/>
    <property type="match status" value="1"/>
</dbReference>
<dbReference type="PANTHER" id="PTHR47964">
    <property type="entry name" value="ATP-DEPENDENT DNA HELICASE HOMOLOG RECG, CHLOROPLASTIC"/>
    <property type="match status" value="1"/>
</dbReference>
<evidence type="ECO:0000256" key="4">
    <source>
        <dbReference type="ARBA" id="ARBA00022806"/>
    </source>
</evidence>
<keyword evidence="7" id="KW-0234">DNA repair</keyword>
<dbReference type="SMART" id="SM00490">
    <property type="entry name" value="HELICc"/>
    <property type="match status" value="1"/>
</dbReference>
<dbReference type="InterPro" id="IPR011545">
    <property type="entry name" value="DEAD/DEAH_box_helicase_dom"/>
</dbReference>
<dbReference type="AlphaFoldDB" id="A0A0G1ZV39"/>
<evidence type="ECO:0000259" key="9">
    <source>
        <dbReference type="PROSITE" id="PS51192"/>
    </source>
</evidence>
<dbReference type="GO" id="GO:0005524">
    <property type="term" value="F:ATP binding"/>
    <property type="evidence" value="ECO:0007669"/>
    <property type="project" value="UniProtKB-KW"/>
</dbReference>
<keyword evidence="1" id="KW-0547">Nucleotide-binding</keyword>
<dbReference type="GO" id="GO:0003677">
    <property type="term" value="F:DNA binding"/>
    <property type="evidence" value="ECO:0007669"/>
    <property type="project" value="UniProtKB-KW"/>
</dbReference>
<feature type="non-terminal residue" evidence="11">
    <location>
        <position position="1"/>
    </location>
</feature>
<dbReference type="InterPro" id="IPR012340">
    <property type="entry name" value="NA-bd_OB-fold"/>
</dbReference>
<evidence type="ECO:0000259" key="10">
    <source>
        <dbReference type="PROSITE" id="PS51194"/>
    </source>
</evidence>
<dbReference type="Pfam" id="PF17191">
    <property type="entry name" value="RecG_wedge"/>
    <property type="match status" value="1"/>
</dbReference>
<dbReference type="CDD" id="cd04488">
    <property type="entry name" value="RecG_wedge_OBF"/>
    <property type="match status" value="1"/>
</dbReference>
<organism evidence="11 12">
    <name type="scientific">Candidatus Uhrbacteria bacterium GW2011_GWA2_53_10</name>
    <dbReference type="NCBI Taxonomy" id="1618980"/>
    <lineage>
        <taxon>Bacteria</taxon>
        <taxon>Candidatus Uhriibacteriota</taxon>
    </lineage>
</organism>
<dbReference type="Pfam" id="PF00270">
    <property type="entry name" value="DEAD"/>
    <property type="match status" value="1"/>
</dbReference>
<dbReference type="InterPro" id="IPR045562">
    <property type="entry name" value="RecG_dom3_C"/>
</dbReference>
<evidence type="ECO:0000313" key="12">
    <source>
        <dbReference type="Proteomes" id="UP000034711"/>
    </source>
</evidence>
<reference evidence="11 12" key="1">
    <citation type="journal article" date="2015" name="Nature">
        <title>rRNA introns, odd ribosomes, and small enigmatic genomes across a large radiation of phyla.</title>
        <authorList>
            <person name="Brown C.T."/>
            <person name="Hug L.A."/>
            <person name="Thomas B.C."/>
            <person name="Sharon I."/>
            <person name="Castelle C.J."/>
            <person name="Singh A."/>
            <person name="Wilkins M.J."/>
            <person name="Williams K.H."/>
            <person name="Banfield J.F."/>
        </authorList>
    </citation>
    <scope>NUCLEOTIDE SEQUENCE [LARGE SCALE GENOMIC DNA]</scope>
</reference>
<dbReference type="Pfam" id="PF19833">
    <property type="entry name" value="RecG_dom3_C"/>
    <property type="match status" value="1"/>
</dbReference>
<dbReference type="PANTHER" id="PTHR47964:SF1">
    <property type="entry name" value="ATP-DEPENDENT DNA HELICASE HOMOLOG RECG, CHLOROPLASTIC"/>
    <property type="match status" value="1"/>
</dbReference>
<dbReference type="InterPro" id="IPR033454">
    <property type="entry name" value="RecG_wedge"/>
</dbReference>
<name>A0A0G1ZV39_9BACT</name>
<dbReference type="GO" id="GO:0003678">
    <property type="term" value="F:DNA helicase activity"/>
    <property type="evidence" value="ECO:0007669"/>
    <property type="project" value="TreeGrafter"/>
</dbReference>
<dbReference type="SMART" id="SM00487">
    <property type="entry name" value="DEXDc"/>
    <property type="match status" value="1"/>
</dbReference>
<accession>A0A0G1ZV39</accession>
<evidence type="ECO:0000256" key="7">
    <source>
        <dbReference type="ARBA" id="ARBA00023204"/>
    </source>
</evidence>
<dbReference type="InterPro" id="IPR047112">
    <property type="entry name" value="RecG/Mfd"/>
</dbReference>
<dbReference type="SUPFAM" id="SSF50249">
    <property type="entry name" value="Nucleic acid-binding proteins"/>
    <property type="match status" value="1"/>
</dbReference>
<evidence type="ECO:0000256" key="2">
    <source>
        <dbReference type="ARBA" id="ARBA00022763"/>
    </source>
</evidence>
<protein>
    <recommendedName>
        <fullName evidence="8">Probable DNA 3'-5' helicase RecG</fullName>
    </recommendedName>
</protein>
<dbReference type="PROSITE" id="PS51192">
    <property type="entry name" value="HELICASE_ATP_BIND_1"/>
    <property type="match status" value="1"/>
</dbReference>
<evidence type="ECO:0000256" key="6">
    <source>
        <dbReference type="ARBA" id="ARBA00023125"/>
    </source>
</evidence>
<dbReference type="SUPFAM" id="SSF52540">
    <property type="entry name" value="P-loop containing nucleoside triphosphate hydrolases"/>
    <property type="match status" value="2"/>
</dbReference>
<dbReference type="Proteomes" id="UP000034711">
    <property type="component" value="Unassembled WGS sequence"/>
</dbReference>
<dbReference type="Gene3D" id="3.40.50.300">
    <property type="entry name" value="P-loop containing nucleotide triphosphate hydrolases"/>
    <property type="match status" value="2"/>
</dbReference>
<dbReference type="GO" id="GO:0016787">
    <property type="term" value="F:hydrolase activity"/>
    <property type="evidence" value="ECO:0007669"/>
    <property type="project" value="UniProtKB-KW"/>
</dbReference>
<keyword evidence="5" id="KW-0067">ATP-binding</keyword>
<gene>
    <name evidence="11" type="ORF">UY77_C0033G0011</name>
</gene>
<dbReference type="PATRIC" id="fig|1618980.3.peg.512"/>
<dbReference type="InterPro" id="IPR014001">
    <property type="entry name" value="Helicase_ATP-bd"/>
</dbReference>
<keyword evidence="6" id="KW-0238">DNA-binding</keyword>
<evidence type="ECO:0000256" key="3">
    <source>
        <dbReference type="ARBA" id="ARBA00022801"/>
    </source>
</evidence>
<proteinExistence type="predicted"/>
<keyword evidence="2" id="KW-0227">DNA damage</keyword>
<dbReference type="GO" id="GO:0006281">
    <property type="term" value="P:DNA repair"/>
    <property type="evidence" value="ECO:0007669"/>
    <property type="project" value="UniProtKB-KW"/>
</dbReference>
<keyword evidence="4 11" id="KW-0347">Helicase</keyword>
<dbReference type="Gene3D" id="2.40.50.140">
    <property type="entry name" value="Nucleic acid-binding proteins"/>
    <property type="match status" value="1"/>
</dbReference>
<feature type="domain" description="Helicase ATP-binding" evidence="9">
    <location>
        <begin position="200"/>
        <end position="365"/>
    </location>
</feature>
<comment type="caution">
    <text evidence="11">The sequence shown here is derived from an EMBL/GenBank/DDBJ whole genome shotgun (WGS) entry which is preliminary data.</text>
</comment>
<dbReference type="InterPro" id="IPR001650">
    <property type="entry name" value="Helicase_C-like"/>
</dbReference>
<evidence type="ECO:0000256" key="8">
    <source>
        <dbReference type="ARBA" id="ARBA00049819"/>
    </source>
</evidence>